<sequence>MEPMPALSNSYCRIFPPIGIARLGNSPTEFFLGPEAPNVVPEPQAGYKDEQGRIKRQGARFRLYAFFPDGSVEEVTADHPDVGLIEWTVALANRKAAWHEFDGARNVAKILAGQQSSPLRNAGVSSKDRDHLAIVPDPVVVAGRSTAGTKLEGTFGLNQRQRNPVTLGEARTDEAGRLVVLGGFGHSESVLPTNPLAHYANNDGWFDDTSDGPVTATVTLKDGNTLPVHGRAWVVCAPPHFSPWTKSVVTLYDVMTEAAARHGLSWDVLELGPKPDDNVSFTRDIYPALSAMSSLQWVSRRSQRGHAPGKRGAFPDEAMLKTLASREEARKPNSPHKRFFDRLRHPVATPPYDDESAQPWPVLSPNSLQARRQATLYYMPPLSGDEGDVDHEKPEYWLSITPRQYAKFARWKDGDFVADWIGSPASTPFDQIPVAQQPAALTEAALEWTQGGAFYPGIELTSTVRHSGFYSEAFRVSDGAIAGDLTKWMALPWQSDFYECRDHWWPAVRPDDVVPVGNYERLIEEFEQEAKNGVLADLLTARRPWTRGVGTEIVDRPGFPTLMDGQSAGDYKRAFERLWNRHVDSFVRRYIPQMMVNELDDVYRVRVLEFLDKSILSAPNFVVPARPVGAPEEEYTQTVLLSIRQYIFSNTPVRQPYASESAKAYRDALLVVFSSSEIVNGVLDVVWRAAYAHRGKNEMVRKWHRLGFVAPRTAADQKVWVETERQRFDLLEAREHFYFLMNIETYPEYLPIAKRLGREYFDRARTETEPSLEAQGLDHYKFFKYDPITFEARLEKIYENERREAEKADPVLGTGLEAVFNSPERIIQRIRQLAPFNQLDGSWLERVTKAGPINDVQSFLFEIWSDEIGNGDPSQNHANIYTELLKSAGIYLPPLNSRAYSDHQDLWPGSFSSPAYQSAAALFPETFYPEILGMTLYLEWEAVFLPAMVKLYDYYGYNSLFYRLHVAIDNPVNGHGARARDAVVRYLGDIDSGGEDEVQEAWRRIWDGYLAFKFIGDQDWGYRLANPPTIDERMVEMLVAKRHFGQLNHGTRRFAGNYLNDWFDEPEQFLRVLASSDLIVPGDAAASPIFDTMGQTGVMLKVFTSTEKQLWTDWINSLPPDAPGGMMSPPEEMRALIRQLRARAMSVLGHDGETLRGRYLDPDSGQLVETEATVGWWLAIGQPERLMATLSDPQNGWIVPGDPGRSRFVRELLSERRPMARFLSRGIQEIGGKTARQIIVDWIRGGAQLPTERVHPGQFSARLRLMAAVPERTGARLRDDFAPEVIRRTLSSHRFTVRERTGMRERQLNPGGGAAH</sequence>
<dbReference type="Pfam" id="PF18417">
    <property type="entry name" value="LodA_C"/>
    <property type="match status" value="1"/>
</dbReference>
<feature type="domain" description="L-lysine epsilon oxidase C-terminal" evidence="3">
    <location>
        <begin position="387"/>
        <end position="511"/>
    </location>
</feature>
<dbReference type="Pfam" id="PF14518">
    <property type="entry name" value="Haem_oxygenas_2"/>
    <property type="match status" value="1"/>
</dbReference>
<dbReference type="Proteomes" id="UP000289708">
    <property type="component" value="Unassembled WGS sequence"/>
</dbReference>
<organism evidence="4 5">
    <name type="scientific">Hansschlegelia zhihuaiae</name>
    <dbReference type="NCBI Taxonomy" id="405005"/>
    <lineage>
        <taxon>Bacteria</taxon>
        <taxon>Pseudomonadati</taxon>
        <taxon>Pseudomonadota</taxon>
        <taxon>Alphaproteobacteria</taxon>
        <taxon>Hyphomicrobiales</taxon>
        <taxon>Methylopilaceae</taxon>
        <taxon>Hansschlegelia</taxon>
    </lineage>
</organism>
<dbReference type="CDD" id="cd14730">
    <property type="entry name" value="LodA_like"/>
    <property type="match status" value="1"/>
</dbReference>
<gene>
    <name evidence="4" type="ORF">EK403_13640</name>
</gene>
<comment type="caution">
    <text evidence="4">The sequence shown here is derived from an EMBL/GenBank/DDBJ whole genome shotgun (WGS) entry which is preliminary data.</text>
</comment>
<feature type="domain" description="L-Lysine epsilon oxidase N-terminal" evidence="2">
    <location>
        <begin position="15"/>
        <end position="236"/>
    </location>
</feature>
<evidence type="ECO:0000256" key="1">
    <source>
        <dbReference type="SAM" id="MobiDB-lite"/>
    </source>
</evidence>
<name>A0A4Q0MHJ9_9HYPH</name>
<evidence type="ECO:0000259" key="2">
    <source>
        <dbReference type="Pfam" id="PF17990"/>
    </source>
</evidence>
<dbReference type="SMART" id="SM01236">
    <property type="entry name" value="Haem_oxygenase_2"/>
    <property type="match status" value="1"/>
</dbReference>
<dbReference type="Gene3D" id="1.20.910.10">
    <property type="entry name" value="Heme oxygenase-like"/>
    <property type="match status" value="1"/>
</dbReference>
<dbReference type="EMBL" id="RYFI01000012">
    <property type="protein sequence ID" value="RXF72865.1"/>
    <property type="molecule type" value="Genomic_DNA"/>
</dbReference>
<dbReference type="InterPro" id="IPR033798">
    <property type="entry name" value="LodA-like"/>
</dbReference>
<dbReference type="OrthoDB" id="336698at2"/>
<feature type="region of interest" description="Disordered" evidence="1">
    <location>
        <begin position="325"/>
        <end position="361"/>
    </location>
</feature>
<reference evidence="4 5" key="1">
    <citation type="submission" date="2018-12" db="EMBL/GenBank/DDBJ databases">
        <title>bacterium Hansschlegelia zhihuaiae S113.</title>
        <authorList>
            <person name="He J."/>
        </authorList>
    </citation>
    <scope>NUCLEOTIDE SEQUENCE [LARGE SCALE GENOMIC DNA]</scope>
    <source>
        <strain evidence="4 5">S 113</strain>
    </source>
</reference>
<dbReference type="Pfam" id="PF17990">
    <property type="entry name" value="LodA_N"/>
    <property type="match status" value="1"/>
</dbReference>
<evidence type="ECO:0000313" key="4">
    <source>
        <dbReference type="EMBL" id="RXF72865.1"/>
    </source>
</evidence>
<accession>A0A4Q0MHJ9</accession>
<evidence type="ECO:0000313" key="5">
    <source>
        <dbReference type="Proteomes" id="UP000289708"/>
    </source>
</evidence>
<evidence type="ECO:0000259" key="3">
    <source>
        <dbReference type="Pfam" id="PF18417"/>
    </source>
</evidence>
<dbReference type="InterPro" id="IPR016084">
    <property type="entry name" value="Haem_Oase-like_multi-hlx"/>
</dbReference>
<keyword evidence="5" id="KW-1185">Reference proteome</keyword>
<proteinExistence type="predicted"/>
<dbReference type="InterPro" id="IPR041173">
    <property type="entry name" value="LodA_C"/>
</dbReference>
<dbReference type="InterPro" id="IPR041168">
    <property type="entry name" value="LodA_N"/>
</dbReference>
<protein>
    <submittedName>
        <fullName evidence="4">Uncharacterized protein</fullName>
    </submittedName>
</protein>